<evidence type="ECO:0000313" key="2">
    <source>
        <dbReference type="Proteomes" id="UP000053480"/>
    </source>
</evidence>
<gene>
    <name evidence="1" type="ORF">TQ35_0005890</name>
</gene>
<evidence type="ECO:0000313" key="1">
    <source>
        <dbReference type="EMBL" id="MEW9491717.1"/>
    </source>
</evidence>
<dbReference type="EMBL" id="JZWS03000006">
    <property type="protein sequence ID" value="MEW9491717.1"/>
    <property type="molecule type" value="Genomic_DNA"/>
</dbReference>
<protein>
    <submittedName>
        <fullName evidence="1">3-phosphoshikimate 1-carboxyvinyltransferase</fullName>
    </submittedName>
</protein>
<comment type="caution">
    <text evidence="1">The sequence shown here is derived from an EMBL/GenBank/DDBJ whole genome shotgun (WGS) entry which is preliminary data.</text>
</comment>
<accession>A0ACC6TPG3</accession>
<reference evidence="1" key="1">
    <citation type="submission" date="2024-07" db="EMBL/GenBank/DDBJ databases">
        <title>Metagenome and Metagenome-Assembled Genomes of Archaea from a hot spring from the geothermal field of Los Azufres, Mexico.</title>
        <authorList>
            <person name="Marin-Paredes R."/>
            <person name="Martinez-Romero E."/>
            <person name="Servin-Garciduenas L.E."/>
        </authorList>
    </citation>
    <scope>NUCLEOTIDE SEQUENCE</scope>
    <source>
        <strain evidence="1">AZ1-454</strain>
    </source>
</reference>
<name>A0ACC6TPG3_9CREN</name>
<dbReference type="Proteomes" id="UP000053480">
    <property type="component" value="Unassembled WGS sequence"/>
</dbReference>
<sequence length="393" mass="42985">MILRAEIERSLIQGEVKAPQSKSFAIRLAFLSLLTEVKTNFWESEDIKMALGAVNALKRGEGYIYVGGSATTLRMLIPIALALKRRVTIDGDETLRKRPISAIVKALKRASFSSNTLPVTVYGELEEETVIEGNESSQYVSGLILAYALLGRGRIVVLPPISSKSYILMTIDLVNKLGGKVKMEGNVIEVEAGKLKPFEGEVPGDYLLASFYGIASLITSGKLVIYNLYEPPKYFGDHSILDVLRNMGARSFYQDGKWVLEGSGSYSPIDLELDDSPDMAPSVAALASVANGVSVLRKVERLRIKESDRVSTIIEGLRAFGVEAYYAEGSIYIRGANPRRGYVLCPNDHRIAMMAADIATRSGGVIEGAECVKKSNPYFWDDLRALGGKVRLS</sequence>
<organism evidence="1 2">
    <name type="scientific">Candidatus Aramenus sulfurataquae</name>
    <dbReference type="NCBI Taxonomy" id="1326980"/>
    <lineage>
        <taxon>Archaea</taxon>
        <taxon>Thermoproteota</taxon>
        <taxon>Thermoprotei</taxon>
        <taxon>Sulfolobales</taxon>
        <taxon>Sulfolobaceae</taxon>
        <taxon>Candidatus Aramenus</taxon>
    </lineage>
</organism>
<proteinExistence type="predicted"/>